<dbReference type="PRINTS" id="PR00081">
    <property type="entry name" value="GDHRDH"/>
</dbReference>
<reference evidence="3" key="1">
    <citation type="submission" date="2021-02" db="EMBL/GenBank/DDBJ databases">
        <title>Psilocybe cubensis genome.</title>
        <authorList>
            <person name="Mckernan K.J."/>
            <person name="Crawford S."/>
            <person name="Trippe A."/>
            <person name="Kane L.T."/>
            <person name="Mclaughlin S."/>
        </authorList>
    </citation>
    <scope>NUCLEOTIDE SEQUENCE [LARGE SCALE GENOMIC DNA]</scope>
    <source>
        <strain evidence="3">MGC-MH-2018</strain>
    </source>
</reference>
<keyword evidence="2" id="KW-0560">Oxidoreductase</keyword>
<accession>A0A8H8CFJ2</accession>
<gene>
    <name evidence="3" type="ORF">JR316_011505</name>
</gene>
<dbReference type="OrthoDB" id="5327538at2759"/>
<dbReference type="Pfam" id="PF13561">
    <property type="entry name" value="adh_short_C2"/>
    <property type="match status" value="1"/>
</dbReference>
<protein>
    <submittedName>
        <fullName evidence="3">Uncharacterized protein</fullName>
    </submittedName>
</protein>
<dbReference type="EMBL" id="JAFIQS010000014">
    <property type="protein sequence ID" value="KAG5163716.1"/>
    <property type="molecule type" value="Genomic_DNA"/>
</dbReference>
<dbReference type="PANTHER" id="PTHR48107">
    <property type="entry name" value="NADPH-DEPENDENT ALDEHYDE REDUCTASE-LIKE PROTEIN, CHLOROPLASTIC-RELATED"/>
    <property type="match status" value="1"/>
</dbReference>
<dbReference type="AlphaFoldDB" id="A0A8H8CFJ2"/>
<proteinExistence type="inferred from homology"/>
<comment type="caution">
    <text evidence="3">The sequence shown here is derived from an EMBL/GenBank/DDBJ whole genome shotgun (WGS) entry which is preliminary data.</text>
</comment>
<dbReference type="FunFam" id="3.40.50.720:FF:000084">
    <property type="entry name" value="Short-chain dehydrogenase reductase"/>
    <property type="match status" value="1"/>
</dbReference>
<name>A0A8H8CFJ2_PSICU</name>
<sequence length="260" mass="27176">MSSASTLPLQGKVAIVTGGSKGIGAAITLHLLSLGANVVFSYSSDESSASALEAKINSEFPAPHGAPPRAVSFKGDSSSIPDIDALVDYTLKTYHHLNIVVANAAIMSLQDLAHTTEEIFDRHMSVNVKGPFFLAQRTAQHLGEGGRIIFLSSSLIANSSVAPPYLVYLATKGAIEQMVRVLARDLAKGKITVNAVAPGPTATDMFLNGKSDALLQAIKSSIPMGRFGTPEEIADIVGFLSGEGSRWVSGQVIRANGAMA</sequence>
<organism evidence="3">
    <name type="scientific">Psilocybe cubensis</name>
    <name type="common">Psychedelic mushroom</name>
    <name type="synonym">Stropharia cubensis</name>
    <dbReference type="NCBI Taxonomy" id="181762"/>
    <lineage>
        <taxon>Eukaryota</taxon>
        <taxon>Fungi</taxon>
        <taxon>Dikarya</taxon>
        <taxon>Basidiomycota</taxon>
        <taxon>Agaricomycotina</taxon>
        <taxon>Agaricomycetes</taxon>
        <taxon>Agaricomycetidae</taxon>
        <taxon>Agaricales</taxon>
        <taxon>Agaricineae</taxon>
        <taxon>Strophariaceae</taxon>
        <taxon>Psilocybe</taxon>
    </lineage>
</organism>
<dbReference type="Gene3D" id="3.40.50.720">
    <property type="entry name" value="NAD(P)-binding Rossmann-like Domain"/>
    <property type="match status" value="1"/>
</dbReference>
<dbReference type="InterPro" id="IPR002347">
    <property type="entry name" value="SDR_fam"/>
</dbReference>
<evidence type="ECO:0000313" key="3">
    <source>
        <dbReference type="EMBL" id="KAG5163716.1"/>
    </source>
</evidence>
<evidence type="ECO:0000256" key="1">
    <source>
        <dbReference type="ARBA" id="ARBA00006484"/>
    </source>
</evidence>
<dbReference type="PANTHER" id="PTHR48107:SF7">
    <property type="entry name" value="RE15974P"/>
    <property type="match status" value="1"/>
</dbReference>
<dbReference type="InterPro" id="IPR036291">
    <property type="entry name" value="NAD(P)-bd_dom_sf"/>
</dbReference>
<dbReference type="SUPFAM" id="SSF51735">
    <property type="entry name" value="NAD(P)-binding Rossmann-fold domains"/>
    <property type="match status" value="1"/>
</dbReference>
<comment type="similarity">
    <text evidence="1">Belongs to the short-chain dehydrogenases/reductases (SDR) family.</text>
</comment>
<dbReference type="GO" id="GO:0016614">
    <property type="term" value="F:oxidoreductase activity, acting on CH-OH group of donors"/>
    <property type="evidence" value="ECO:0007669"/>
    <property type="project" value="UniProtKB-ARBA"/>
</dbReference>
<evidence type="ECO:0000256" key="2">
    <source>
        <dbReference type="ARBA" id="ARBA00023002"/>
    </source>
</evidence>